<evidence type="ECO:0000313" key="1">
    <source>
        <dbReference type="EMBL" id="GCE16267.1"/>
    </source>
</evidence>
<keyword evidence="2" id="KW-1185">Reference proteome</keyword>
<protein>
    <submittedName>
        <fullName evidence="1">Uncharacterized protein</fullName>
    </submittedName>
</protein>
<name>A0A402AAT4_9CHLR</name>
<dbReference type="AlphaFoldDB" id="A0A402AAT4"/>
<sequence length="70" mass="7543">MHIITQIAIGMGENHAALFQSGAAIPSLLASFIIYTTIPGTLITKNIVRVARSFTSVHLLVLSCIHREIA</sequence>
<organism evidence="1 2">
    <name type="scientific">Dictyobacter kobayashii</name>
    <dbReference type="NCBI Taxonomy" id="2014872"/>
    <lineage>
        <taxon>Bacteria</taxon>
        <taxon>Bacillati</taxon>
        <taxon>Chloroflexota</taxon>
        <taxon>Ktedonobacteria</taxon>
        <taxon>Ktedonobacterales</taxon>
        <taxon>Dictyobacteraceae</taxon>
        <taxon>Dictyobacter</taxon>
    </lineage>
</organism>
<gene>
    <name evidence="1" type="ORF">KDK_00670</name>
</gene>
<evidence type="ECO:0000313" key="2">
    <source>
        <dbReference type="Proteomes" id="UP000287188"/>
    </source>
</evidence>
<dbReference type="EMBL" id="BIFS01000001">
    <property type="protein sequence ID" value="GCE16267.1"/>
    <property type="molecule type" value="Genomic_DNA"/>
</dbReference>
<accession>A0A402AAT4</accession>
<comment type="caution">
    <text evidence="1">The sequence shown here is derived from an EMBL/GenBank/DDBJ whole genome shotgun (WGS) entry which is preliminary data.</text>
</comment>
<proteinExistence type="predicted"/>
<dbReference type="Proteomes" id="UP000287188">
    <property type="component" value="Unassembled WGS sequence"/>
</dbReference>
<reference evidence="2" key="1">
    <citation type="submission" date="2018-12" db="EMBL/GenBank/DDBJ databases">
        <title>Tengunoibacter tsumagoiensis gen. nov., sp. nov., Dictyobacter kobayashii sp. nov., D. alpinus sp. nov., and D. joshuensis sp. nov. and description of Dictyobacteraceae fam. nov. within the order Ktedonobacterales isolated from Tengu-no-mugimeshi.</title>
        <authorList>
            <person name="Wang C.M."/>
            <person name="Zheng Y."/>
            <person name="Sakai Y."/>
            <person name="Toyoda A."/>
            <person name="Minakuchi Y."/>
            <person name="Abe K."/>
            <person name="Yokota A."/>
            <person name="Yabe S."/>
        </authorList>
    </citation>
    <scope>NUCLEOTIDE SEQUENCE [LARGE SCALE GENOMIC DNA]</scope>
    <source>
        <strain evidence="2">Uno11</strain>
    </source>
</reference>